<dbReference type="Pfam" id="PF19291">
    <property type="entry name" value="TREH_N"/>
    <property type="match status" value="1"/>
</dbReference>
<evidence type="ECO:0000256" key="1">
    <source>
        <dbReference type="SAM" id="MobiDB-lite"/>
    </source>
</evidence>
<dbReference type="PANTHER" id="PTHR31616:SF0">
    <property type="entry name" value="GLUCAN 1,4-ALPHA-GLUCOSIDASE"/>
    <property type="match status" value="1"/>
</dbReference>
<name>A0A7H1BGN5_9ACTN</name>
<dbReference type="KEGG" id="sxn:IAG42_32630"/>
<evidence type="ECO:0000259" key="2">
    <source>
        <dbReference type="Pfam" id="PF00723"/>
    </source>
</evidence>
<evidence type="ECO:0000313" key="4">
    <source>
        <dbReference type="EMBL" id="QNS07890.1"/>
    </source>
</evidence>
<dbReference type="InterPro" id="IPR012341">
    <property type="entry name" value="6hp_glycosidase-like_sf"/>
</dbReference>
<reference evidence="4 5" key="1">
    <citation type="submission" date="2020-09" db="EMBL/GenBank/DDBJ databases">
        <title>A novel species.</title>
        <authorList>
            <person name="Gao J."/>
        </authorList>
    </citation>
    <scope>NUCLEOTIDE SEQUENCE [LARGE SCALE GENOMIC DNA]</scope>
    <source>
        <strain evidence="4 5">CRXT-Y-14</strain>
    </source>
</reference>
<dbReference type="Gene3D" id="1.50.10.10">
    <property type="match status" value="1"/>
</dbReference>
<dbReference type="Proteomes" id="UP000516428">
    <property type="component" value="Chromosome"/>
</dbReference>
<feature type="region of interest" description="Disordered" evidence="1">
    <location>
        <begin position="544"/>
        <end position="564"/>
    </location>
</feature>
<evidence type="ECO:0000313" key="5">
    <source>
        <dbReference type="Proteomes" id="UP000516428"/>
    </source>
</evidence>
<feature type="domain" description="GH15-like" evidence="2">
    <location>
        <begin position="224"/>
        <end position="365"/>
    </location>
</feature>
<feature type="domain" description="Trehalase-like N-terminal" evidence="3">
    <location>
        <begin position="5"/>
        <end position="109"/>
    </location>
</feature>
<dbReference type="PANTHER" id="PTHR31616">
    <property type="entry name" value="TREHALASE"/>
    <property type="match status" value="1"/>
</dbReference>
<dbReference type="GO" id="GO:0005975">
    <property type="term" value="P:carbohydrate metabolic process"/>
    <property type="evidence" value="ECO:0007669"/>
    <property type="project" value="InterPro"/>
</dbReference>
<keyword evidence="5" id="KW-1185">Reference proteome</keyword>
<dbReference type="Pfam" id="PF00723">
    <property type="entry name" value="Glyco_hydro_15"/>
    <property type="match status" value="1"/>
</dbReference>
<evidence type="ECO:0000259" key="3">
    <source>
        <dbReference type="Pfam" id="PF19291"/>
    </source>
</evidence>
<dbReference type="InterPro" id="IPR045582">
    <property type="entry name" value="Trehalase-like_N"/>
</dbReference>
<proteinExistence type="predicted"/>
<accession>A0A7H1BGN5</accession>
<keyword evidence="4" id="KW-0378">Hydrolase</keyword>
<dbReference type="EMBL" id="CP061281">
    <property type="protein sequence ID" value="QNS07890.1"/>
    <property type="molecule type" value="Genomic_DNA"/>
</dbReference>
<dbReference type="SUPFAM" id="SSF48208">
    <property type="entry name" value="Six-hairpin glycosidases"/>
    <property type="match status" value="1"/>
</dbReference>
<dbReference type="GO" id="GO:0004553">
    <property type="term" value="F:hydrolase activity, hydrolyzing O-glycosyl compounds"/>
    <property type="evidence" value="ECO:0007669"/>
    <property type="project" value="TreeGrafter"/>
</dbReference>
<dbReference type="RefSeq" id="WP_188340551.1">
    <property type="nucleotide sequence ID" value="NZ_CP061281.1"/>
</dbReference>
<dbReference type="InterPro" id="IPR008928">
    <property type="entry name" value="6-hairpin_glycosidase_sf"/>
</dbReference>
<organism evidence="4 5">
    <name type="scientific">Streptomyces xanthii</name>
    <dbReference type="NCBI Taxonomy" id="2768069"/>
    <lineage>
        <taxon>Bacteria</taxon>
        <taxon>Bacillati</taxon>
        <taxon>Actinomycetota</taxon>
        <taxon>Actinomycetes</taxon>
        <taxon>Kitasatosporales</taxon>
        <taxon>Streptomycetaceae</taxon>
        <taxon>Streptomyces</taxon>
    </lineage>
</organism>
<dbReference type="AlphaFoldDB" id="A0A7H1BGN5"/>
<gene>
    <name evidence="4" type="ORF">IAG42_32630</name>
</gene>
<dbReference type="InterPro" id="IPR011613">
    <property type="entry name" value="GH15-like"/>
</dbReference>
<protein>
    <submittedName>
        <fullName evidence="4">Glycoside hydrolase family 15 protein</fullName>
    </submittedName>
</protein>
<sequence>MDLQIADHALLGDLETAALVGGDGSVDWLCLPRFDSPAACAALLGTPDHGVWRLAPADPRARAERAYRPDTLVLDTVWRTPDGAVRITDFMPPRATRPCLVRCVEGLTGTVPVHGLLRLRFHQGRVVPWMLRQDPCTVALAGPDAVWVRADGPVRETPDPDGAALGFDAALAPGQRCAVTLVWAPSHLTEPPPELAVPARTQLKETLAFWRRWAAHCAYDGPWRPAVLRSLITWKALTHAPTGAVLAAPTTSLPHGPDGAHDGDGRVCRLDGLRPDLATLIRCGLRAEAAHRVDWLLRTTAGDPAALQDVYGPAGERRLRSVAAPWFPGRPPERPVRFGTDPAGALRTAAHGEVLDALHLALCAGLTGGLDSGRLAAELTRHAGLLWTAAPPPGPADLMTWVALDRGLRIAGRLGRGTDAGSAVLRDTIRRRLVEAPLLPPRTALSMPEAGLLPAADPRVRRALATAHDDPAPTVTDGLLRVRVLAGAGHRTAALASFERILAARNDVGLFAERWDPGTGSPLGNAPSAAAHLALVGTALALSGPAPAAQGRRPGAGPSSSAAA</sequence>